<dbReference type="FunFam" id="3.40.50.620:FF:000033">
    <property type="entry name" value="tryptophan--tRNA ligase, cytoplasmic"/>
    <property type="match status" value="1"/>
</dbReference>
<dbReference type="GO" id="GO:0004830">
    <property type="term" value="F:tryptophan-tRNA ligase activity"/>
    <property type="evidence" value="ECO:0007669"/>
    <property type="project" value="UniProtKB-EC"/>
</dbReference>
<dbReference type="Gene3D" id="1.10.240.10">
    <property type="entry name" value="Tyrosyl-Transfer RNA Synthetase"/>
    <property type="match status" value="1"/>
</dbReference>
<dbReference type="InterPro" id="IPR002305">
    <property type="entry name" value="aa-tRNA-synth_Ic"/>
</dbReference>
<dbReference type="Gene3D" id="3.40.50.620">
    <property type="entry name" value="HUPs"/>
    <property type="match status" value="1"/>
</dbReference>
<keyword evidence="9 12" id="KW-0648">Protein biosynthesis</keyword>
<keyword evidence="6 12" id="KW-0436">Ligase</keyword>
<protein>
    <recommendedName>
        <fullName evidence="4">Tryptophan--tRNA ligase, cytoplasmic</fullName>
        <ecNumber evidence="3">6.1.1.2</ecNumber>
    </recommendedName>
    <alternativeName>
        <fullName evidence="11">Tryptophanyl-tRNA synthetase</fullName>
    </alternativeName>
</protein>
<organism evidence="13 14">
    <name type="scientific">Popillia japonica</name>
    <name type="common">Japanese beetle</name>
    <dbReference type="NCBI Taxonomy" id="7064"/>
    <lineage>
        <taxon>Eukaryota</taxon>
        <taxon>Metazoa</taxon>
        <taxon>Ecdysozoa</taxon>
        <taxon>Arthropoda</taxon>
        <taxon>Hexapoda</taxon>
        <taxon>Insecta</taxon>
        <taxon>Pterygota</taxon>
        <taxon>Neoptera</taxon>
        <taxon>Endopterygota</taxon>
        <taxon>Coleoptera</taxon>
        <taxon>Polyphaga</taxon>
        <taxon>Scarabaeiformia</taxon>
        <taxon>Scarabaeidae</taxon>
        <taxon>Rutelinae</taxon>
        <taxon>Popillia</taxon>
    </lineage>
</organism>
<dbReference type="PANTHER" id="PTHR10055:SF1">
    <property type="entry name" value="TRYPTOPHAN--TRNA LIGASE, CYTOPLASMIC"/>
    <property type="match status" value="1"/>
</dbReference>
<evidence type="ECO:0000256" key="12">
    <source>
        <dbReference type="RuleBase" id="RU363036"/>
    </source>
</evidence>
<dbReference type="NCBIfam" id="TIGR00233">
    <property type="entry name" value="trpS"/>
    <property type="match status" value="1"/>
</dbReference>
<evidence type="ECO:0000256" key="10">
    <source>
        <dbReference type="ARBA" id="ARBA00023146"/>
    </source>
</evidence>
<evidence type="ECO:0000256" key="8">
    <source>
        <dbReference type="ARBA" id="ARBA00022840"/>
    </source>
</evidence>
<reference evidence="13 14" key="1">
    <citation type="journal article" date="2024" name="BMC Genomics">
        <title>De novo assembly and annotation of Popillia japonica's genome with initial clues to its potential as an invasive pest.</title>
        <authorList>
            <person name="Cucini C."/>
            <person name="Boschi S."/>
            <person name="Funari R."/>
            <person name="Cardaioli E."/>
            <person name="Iannotti N."/>
            <person name="Marturano G."/>
            <person name="Paoli F."/>
            <person name="Bruttini M."/>
            <person name="Carapelli A."/>
            <person name="Frati F."/>
            <person name="Nardi F."/>
        </authorList>
    </citation>
    <scope>NUCLEOTIDE SEQUENCE [LARGE SCALE GENOMIC DNA]</scope>
    <source>
        <strain evidence="13">DMR45628</strain>
    </source>
</reference>
<dbReference type="PANTHER" id="PTHR10055">
    <property type="entry name" value="TRYPTOPHANYL-TRNA SYNTHETASE"/>
    <property type="match status" value="1"/>
</dbReference>
<evidence type="ECO:0000256" key="4">
    <source>
        <dbReference type="ARBA" id="ARBA00013782"/>
    </source>
</evidence>
<evidence type="ECO:0000313" key="14">
    <source>
        <dbReference type="Proteomes" id="UP001458880"/>
    </source>
</evidence>
<dbReference type="AlphaFoldDB" id="A0AAW1MC84"/>
<dbReference type="EMBL" id="JASPKY010000051">
    <property type="protein sequence ID" value="KAK9745118.1"/>
    <property type="molecule type" value="Genomic_DNA"/>
</dbReference>
<gene>
    <name evidence="13" type="ORF">QE152_g7147</name>
</gene>
<dbReference type="FunFam" id="1.10.240.10:FF:000003">
    <property type="entry name" value="Tryptophan--tRNA ligase, cytoplasmic"/>
    <property type="match status" value="1"/>
</dbReference>
<comment type="caution">
    <text evidence="13">The sequence shown here is derived from an EMBL/GenBank/DDBJ whole genome shotgun (WGS) entry which is preliminary data.</text>
</comment>
<dbReference type="Proteomes" id="UP001458880">
    <property type="component" value="Unassembled WGS sequence"/>
</dbReference>
<accession>A0AAW1MC84</accession>
<evidence type="ECO:0000256" key="6">
    <source>
        <dbReference type="ARBA" id="ARBA00022598"/>
    </source>
</evidence>
<dbReference type="InterPro" id="IPR002306">
    <property type="entry name" value="Trp-tRNA-ligase"/>
</dbReference>
<evidence type="ECO:0000256" key="11">
    <source>
        <dbReference type="ARBA" id="ARBA00030268"/>
    </source>
</evidence>
<name>A0AAW1MC84_POPJA</name>
<comment type="subcellular location">
    <subcellularLocation>
        <location evidence="1">Cytoplasm</location>
    </subcellularLocation>
</comment>
<dbReference type="SUPFAM" id="SSF52374">
    <property type="entry name" value="Nucleotidylyl transferase"/>
    <property type="match status" value="1"/>
</dbReference>
<keyword evidence="14" id="KW-1185">Reference proteome</keyword>
<dbReference type="InterPro" id="IPR014729">
    <property type="entry name" value="Rossmann-like_a/b/a_fold"/>
</dbReference>
<comment type="similarity">
    <text evidence="2 12">Belongs to the class-I aminoacyl-tRNA synthetase family.</text>
</comment>
<dbReference type="GO" id="GO:0005524">
    <property type="term" value="F:ATP binding"/>
    <property type="evidence" value="ECO:0007669"/>
    <property type="project" value="UniProtKB-KW"/>
</dbReference>
<dbReference type="CDD" id="cd00806">
    <property type="entry name" value="TrpRS_core"/>
    <property type="match status" value="1"/>
</dbReference>
<dbReference type="Pfam" id="PF00579">
    <property type="entry name" value="tRNA-synt_1b"/>
    <property type="match status" value="1"/>
</dbReference>
<evidence type="ECO:0000256" key="3">
    <source>
        <dbReference type="ARBA" id="ARBA00013161"/>
    </source>
</evidence>
<evidence type="ECO:0000256" key="7">
    <source>
        <dbReference type="ARBA" id="ARBA00022741"/>
    </source>
</evidence>
<proteinExistence type="inferred from homology"/>
<evidence type="ECO:0000313" key="13">
    <source>
        <dbReference type="EMBL" id="KAK9745118.1"/>
    </source>
</evidence>
<keyword evidence="10 12" id="KW-0030">Aminoacyl-tRNA synthetase</keyword>
<dbReference type="EC" id="6.1.1.2" evidence="3"/>
<keyword evidence="8 12" id="KW-0067">ATP-binding</keyword>
<evidence type="ECO:0000256" key="5">
    <source>
        <dbReference type="ARBA" id="ARBA00022490"/>
    </source>
</evidence>
<sequence>MATDIENVAHLTLEENGVEEDIVDPWNVVGKSEGGVDYDKLIRGVDYDKLIKRFGSSKIDQTLIDRFEKVTGQTSHHFLRRGIFFSHRDMHSILKLYEEKKPFYLYTGRGPSSSSMHVGHLVPFIFCKWLQDIFDVPLVIQMTDDEKTLWRDLKVEDAMKMMYENVKDIIAVGFDVNKTFIFSNFDYMGRAPEFYQNVVRIQKCVTFNQVKGIFGLTDTDVIGKIGFPAIQAAPCFSTTFPCTFGKRKLPCLIPCAIDQDPYFRMTRDVAPRLGFVKPALLHSTFFPALQGARSKMSASDANSTIFLTDTPKQIKNKINKYAFSGGQASVEEHRKVGGNCEVDVSYKYLTFFLEDDDKLQQIEKDYTSGALLTGELKKILIETLSPIVLRHQERRAKITDEELKLFMTPRKLSINID</sequence>
<dbReference type="GO" id="GO:0006436">
    <property type="term" value="P:tryptophanyl-tRNA aminoacylation"/>
    <property type="evidence" value="ECO:0007669"/>
    <property type="project" value="InterPro"/>
</dbReference>
<dbReference type="GO" id="GO:0005737">
    <property type="term" value="C:cytoplasm"/>
    <property type="evidence" value="ECO:0007669"/>
    <property type="project" value="UniProtKB-SubCell"/>
</dbReference>
<evidence type="ECO:0000256" key="1">
    <source>
        <dbReference type="ARBA" id="ARBA00004496"/>
    </source>
</evidence>
<evidence type="ECO:0000256" key="2">
    <source>
        <dbReference type="ARBA" id="ARBA00005594"/>
    </source>
</evidence>
<evidence type="ECO:0000256" key="9">
    <source>
        <dbReference type="ARBA" id="ARBA00022917"/>
    </source>
</evidence>
<dbReference type="PRINTS" id="PR01039">
    <property type="entry name" value="TRNASYNTHTRP"/>
</dbReference>
<keyword evidence="5" id="KW-0963">Cytoplasm</keyword>
<keyword evidence="7 12" id="KW-0547">Nucleotide-binding</keyword>